<protein>
    <recommendedName>
        <fullName evidence="8">ATP synthase subunit delta</fullName>
    </recommendedName>
    <alternativeName>
        <fullName evidence="8">ATP synthase F(1) sector subunit delta</fullName>
    </alternativeName>
    <alternativeName>
        <fullName evidence="8">F-type ATPase subunit delta</fullName>
        <shortName evidence="8">F-ATPase subunit delta</shortName>
    </alternativeName>
</protein>
<keyword evidence="6 8" id="KW-0139">CF(1)</keyword>
<dbReference type="PANTHER" id="PTHR11910">
    <property type="entry name" value="ATP SYNTHASE DELTA CHAIN"/>
    <property type="match status" value="1"/>
</dbReference>
<dbReference type="NCBIfam" id="TIGR01145">
    <property type="entry name" value="ATP_synt_delta"/>
    <property type="match status" value="1"/>
</dbReference>
<keyword evidence="7 8" id="KW-0066">ATP synthesis</keyword>
<evidence type="ECO:0000256" key="7">
    <source>
        <dbReference type="ARBA" id="ARBA00023310"/>
    </source>
</evidence>
<accession>A0ABX0XMQ7</accession>
<dbReference type="NCBIfam" id="NF004406">
    <property type="entry name" value="PRK05758.3-2"/>
    <property type="match status" value="1"/>
</dbReference>
<dbReference type="PRINTS" id="PR00125">
    <property type="entry name" value="ATPASEDELTA"/>
</dbReference>
<evidence type="ECO:0000256" key="5">
    <source>
        <dbReference type="ARBA" id="ARBA00023136"/>
    </source>
</evidence>
<dbReference type="InterPro" id="IPR020781">
    <property type="entry name" value="ATPase_OSCP/d_CS"/>
</dbReference>
<evidence type="ECO:0000256" key="4">
    <source>
        <dbReference type="ARBA" id="ARBA00023065"/>
    </source>
</evidence>
<proteinExistence type="inferred from homology"/>
<evidence type="ECO:0000313" key="10">
    <source>
        <dbReference type="Proteomes" id="UP000734218"/>
    </source>
</evidence>
<comment type="subcellular location">
    <subcellularLocation>
        <location evidence="8">Cell membrane</location>
        <topology evidence="8">Peripheral membrane protein</topology>
    </subcellularLocation>
    <subcellularLocation>
        <location evidence="1">Membrane</location>
    </subcellularLocation>
</comment>
<dbReference type="NCBIfam" id="NF004402">
    <property type="entry name" value="PRK05758.2-2"/>
    <property type="match status" value="1"/>
</dbReference>
<comment type="function">
    <text evidence="8">F(1)F(0) ATP synthase produces ATP from ADP in the presence of a proton or sodium gradient. F-type ATPases consist of two structural domains, F(1) containing the extramembraneous catalytic core and F(0) containing the membrane proton channel, linked together by a central stalk and a peripheral stalk. During catalysis, ATP synthesis in the catalytic domain of F(1) is coupled via a rotary mechanism of the central stalk subunits to proton translocation.</text>
</comment>
<dbReference type="HAMAP" id="MF_01416">
    <property type="entry name" value="ATP_synth_delta_bact"/>
    <property type="match status" value="1"/>
</dbReference>
<evidence type="ECO:0000256" key="3">
    <source>
        <dbReference type="ARBA" id="ARBA00022781"/>
    </source>
</evidence>
<dbReference type="InterPro" id="IPR000711">
    <property type="entry name" value="ATPase_OSCP/dsu"/>
</dbReference>
<keyword evidence="4 8" id="KW-0406">Ion transport</keyword>
<comment type="similarity">
    <text evidence="8">Belongs to the ATPase delta chain family.</text>
</comment>
<comment type="function">
    <text evidence="8">This protein is part of the stalk that links CF(0) to CF(1). It either transmits conformational changes from CF(0) to CF(1) or is implicated in proton conduction.</text>
</comment>
<dbReference type="Proteomes" id="UP000734218">
    <property type="component" value="Unassembled WGS sequence"/>
</dbReference>
<name>A0ABX0XMQ7_9SPHN</name>
<gene>
    <name evidence="8" type="primary">atpH</name>
    <name evidence="9" type="ORF">GGR88_001495</name>
</gene>
<evidence type="ECO:0000256" key="2">
    <source>
        <dbReference type="ARBA" id="ARBA00022448"/>
    </source>
</evidence>
<dbReference type="SUPFAM" id="SSF47928">
    <property type="entry name" value="N-terminal domain of the delta subunit of the F1F0-ATP synthase"/>
    <property type="match status" value="1"/>
</dbReference>
<dbReference type="Gene3D" id="1.10.520.20">
    <property type="entry name" value="N-terminal domain of the delta subunit of the F1F0-ATP synthase"/>
    <property type="match status" value="1"/>
</dbReference>
<dbReference type="InterPro" id="IPR026015">
    <property type="entry name" value="ATP_synth_OSCP/delta_N_sf"/>
</dbReference>
<evidence type="ECO:0000256" key="1">
    <source>
        <dbReference type="ARBA" id="ARBA00004370"/>
    </source>
</evidence>
<reference evidence="9 10" key="1">
    <citation type="submission" date="2020-03" db="EMBL/GenBank/DDBJ databases">
        <title>Genomic Encyclopedia of Type Strains, Phase IV (KMG-IV): sequencing the most valuable type-strain genomes for metagenomic binning, comparative biology and taxonomic classification.</title>
        <authorList>
            <person name="Goeker M."/>
        </authorList>
    </citation>
    <scope>NUCLEOTIDE SEQUENCE [LARGE SCALE GENOMIC DNA]</scope>
    <source>
        <strain evidence="9 10">DSM 27651</strain>
    </source>
</reference>
<evidence type="ECO:0000256" key="6">
    <source>
        <dbReference type="ARBA" id="ARBA00023196"/>
    </source>
</evidence>
<evidence type="ECO:0000313" key="9">
    <source>
        <dbReference type="EMBL" id="NJC34021.1"/>
    </source>
</evidence>
<keyword evidence="10" id="KW-1185">Reference proteome</keyword>
<dbReference type="Pfam" id="PF00213">
    <property type="entry name" value="OSCP"/>
    <property type="match status" value="1"/>
</dbReference>
<evidence type="ECO:0000256" key="8">
    <source>
        <dbReference type="HAMAP-Rule" id="MF_01416"/>
    </source>
</evidence>
<keyword evidence="8" id="KW-1003">Cell membrane</keyword>
<keyword evidence="3 8" id="KW-0375">Hydrogen ion transport</keyword>
<dbReference type="EMBL" id="JAATJE010000001">
    <property type="protein sequence ID" value="NJC34021.1"/>
    <property type="molecule type" value="Genomic_DNA"/>
</dbReference>
<keyword evidence="5 8" id="KW-0472">Membrane</keyword>
<dbReference type="PROSITE" id="PS00389">
    <property type="entry name" value="ATPASE_DELTA"/>
    <property type="match status" value="1"/>
</dbReference>
<comment type="caution">
    <text evidence="9">The sequence shown here is derived from an EMBL/GenBank/DDBJ whole genome shotgun (WGS) entry which is preliminary data.</text>
</comment>
<keyword evidence="2 8" id="KW-0813">Transport</keyword>
<sequence>MTCLEDIGRVEISGGIEASLGGRYASALFQLARDDRQLQSVEDSLARVADTLANSPEFRQLTANPVLSRKDASAGIAAVAGSLGLDPLTTRFLGVLAANRRLNQLPQVIRAFRTLAANHRGETTAEVTSAHPLDDGQVAALKQQLRQRVGRDVALHTHVDPSILGGLVVRIGSQMIDSSIRTRLNSLAHAMKG</sequence>
<organism evidence="9 10">
    <name type="scientific">Sphingomonas jejuensis</name>
    <dbReference type="NCBI Taxonomy" id="904715"/>
    <lineage>
        <taxon>Bacteria</taxon>
        <taxon>Pseudomonadati</taxon>
        <taxon>Pseudomonadota</taxon>
        <taxon>Alphaproteobacteria</taxon>
        <taxon>Sphingomonadales</taxon>
        <taxon>Sphingomonadaceae</taxon>
        <taxon>Sphingomonas</taxon>
    </lineage>
</organism>